<accession>A0ABS1KRM8</accession>
<keyword evidence="1" id="KW-0732">Signal</keyword>
<dbReference type="EMBL" id="JAERRB010000004">
    <property type="protein sequence ID" value="MBL0742111.1"/>
    <property type="molecule type" value="Genomic_DNA"/>
</dbReference>
<evidence type="ECO:0000256" key="1">
    <source>
        <dbReference type="SAM" id="SignalP"/>
    </source>
</evidence>
<feature type="signal peptide" evidence="1">
    <location>
        <begin position="1"/>
        <end position="21"/>
    </location>
</feature>
<proteinExistence type="predicted"/>
<keyword evidence="3" id="KW-1185">Reference proteome</keyword>
<evidence type="ECO:0000313" key="2">
    <source>
        <dbReference type="EMBL" id="MBL0742111.1"/>
    </source>
</evidence>
<sequence>MKLLITFLVAALVSISATTHASSSGHGETLKVGGSKHRTFFVFKAQKKFVGATVEVFTSQGALLTSQALERRKMIIDFGNATTDTYTIRITKGEAQREFQYIKQ</sequence>
<dbReference type="Proteomes" id="UP000613030">
    <property type="component" value="Unassembled WGS sequence"/>
</dbReference>
<comment type="caution">
    <text evidence="2">The sequence shown here is derived from an EMBL/GenBank/DDBJ whole genome shotgun (WGS) entry which is preliminary data.</text>
</comment>
<evidence type="ECO:0000313" key="3">
    <source>
        <dbReference type="Proteomes" id="UP000613030"/>
    </source>
</evidence>
<dbReference type="RefSeq" id="WP_202009999.1">
    <property type="nucleotide sequence ID" value="NZ_JAERRB010000004.1"/>
</dbReference>
<gene>
    <name evidence="2" type="ORF">JI741_12855</name>
</gene>
<name>A0ABS1KRM8_9BACT</name>
<organism evidence="2 3">
    <name type="scientific">Chryseolinea lacunae</name>
    <dbReference type="NCBI Taxonomy" id="2801331"/>
    <lineage>
        <taxon>Bacteria</taxon>
        <taxon>Pseudomonadati</taxon>
        <taxon>Bacteroidota</taxon>
        <taxon>Cytophagia</taxon>
        <taxon>Cytophagales</taxon>
        <taxon>Fulvivirgaceae</taxon>
        <taxon>Chryseolinea</taxon>
    </lineage>
</organism>
<feature type="chain" id="PRO_5047092966" evidence="1">
    <location>
        <begin position="22"/>
        <end position="104"/>
    </location>
</feature>
<protein>
    <submittedName>
        <fullName evidence="2">Uncharacterized protein</fullName>
    </submittedName>
</protein>
<reference evidence="2 3" key="1">
    <citation type="submission" date="2021-01" db="EMBL/GenBank/DDBJ databases">
        <title>Chryseolinea sp. Jin1 Genome sequencing and assembly.</title>
        <authorList>
            <person name="Kim I."/>
        </authorList>
    </citation>
    <scope>NUCLEOTIDE SEQUENCE [LARGE SCALE GENOMIC DNA]</scope>
    <source>
        <strain evidence="2 3">Jin1</strain>
    </source>
</reference>